<feature type="compositionally biased region" description="Pro residues" evidence="1">
    <location>
        <begin position="62"/>
        <end position="71"/>
    </location>
</feature>
<sequence length="213" mass="22920">MSPLPTTARLPPASSSCRPPPPPSASSLLAPPTALPRSHLYLSPRSRPPVLHRPITRSSSTVPPPPRPCLRPSPRRLSSATGATLACRFACVGSIHSSSSPVPVPVYLLMGWAGFDPSGPSFPLGRFSQRKNRSEEKKTEIRREREVFLRLATNPSSPSCFKLQDKALELPGDAPALNLASLPILPTKPTEKQSKNLATAPCVSVRDPAYYSC</sequence>
<comment type="caution">
    <text evidence="2">The sequence shown here is derived from an EMBL/GenBank/DDBJ whole genome shotgun (WGS) entry which is preliminary data.</text>
</comment>
<proteinExistence type="predicted"/>
<dbReference type="Proteomes" id="UP000652761">
    <property type="component" value="Unassembled WGS sequence"/>
</dbReference>
<accession>A0A843VDV1</accession>
<evidence type="ECO:0000256" key="1">
    <source>
        <dbReference type="SAM" id="MobiDB-lite"/>
    </source>
</evidence>
<gene>
    <name evidence="2" type="ORF">Taro_023225</name>
</gene>
<name>A0A843VDV1_COLES</name>
<evidence type="ECO:0000313" key="3">
    <source>
        <dbReference type="Proteomes" id="UP000652761"/>
    </source>
</evidence>
<feature type="compositionally biased region" description="Low complexity" evidence="1">
    <location>
        <begin position="25"/>
        <end position="38"/>
    </location>
</feature>
<dbReference type="AlphaFoldDB" id="A0A843VDV1"/>
<evidence type="ECO:0000313" key="2">
    <source>
        <dbReference type="EMBL" id="MQL90633.1"/>
    </source>
</evidence>
<dbReference type="EMBL" id="NMUH01001259">
    <property type="protein sequence ID" value="MQL90633.1"/>
    <property type="molecule type" value="Genomic_DNA"/>
</dbReference>
<protein>
    <submittedName>
        <fullName evidence="2">Uncharacterized protein</fullName>
    </submittedName>
</protein>
<feature type="compositionally biased region" description="Low complexity" evidence="1">
    <location>
        <begin position="8"/>
        <end position="17"/>
    </location>
</feature>
<organism evidence="2 3">
    <name type="scientific">Colocasia esculenta</name>
    <name type="common">Wild taro</name>
    <name type="synonym">Arum esculentum</name>
    <dbReference type="NCBI Taxonomy" id="4460"/>
    <lineage>
        <taxon>Eukaryota</taxon>
        <taxon>Viridiplantae</taxon>
        <taxon>Streptophyta</taxon>
        <taxon>Embryophyta</taxon>
        <taxon>Tracheophyta</taxon>
        <taxon>Spermatophyta</taxon>
        <taxon>Magnoliopsida</taxon>
        <taxon>Liliopsida</taxon>
        <taxon>Araceae</taxon>
        <taxon>Aroideae</taxon>
        <taxon>Colocasieae</taxon>
        <taxon>Colocasia</taxon>
    </lineage>
</organism>
<feature type="region of interest" description="Disordered" evidence="1">
    <location>
        <begin position="1"/>
        <end position="76"/>
    </location>
</feature>
<keyword evidence="3" id="KW-1185">Reference proteome</keyword>
<reference evidence="2" key="1">
    <citation type="submission" date="2017-07" db="EMBL/GenBank/DDBJ databases">
        <title>Taro Niue Genome Assembly and Annotation.</title>
        <authorList>
            <person name="Atibalentja N."/>
            <person name="Keating K."/>
            <person name="Fields C.J."/>
        </authorList>
    </citation>
    <scope>NUCLEOTIDE SEQUENCE</scope>
    <source>
        <strain evidence="2">Niue_2</strain>
        <tissue evidence="2">Leaf</tissue>
    </source>
</reference>